<feature type="domain" description="VOC" evidence="1">
    <location>
        <begin position="28"/>
        <end position="145"/>
    </location>
</feature>
<keyword evidence="2" id="KW-0223">Dioxygenase</keyword>
<sequence length="151" mass="16730">MWASAARVRTPAIAQLPGARQTCGMVVQLNHTIVRVRDKRESARFVAEILGLAEPKPFGPFLVVEVDNEVSLDFADDHGPVHPQHYAFLVSEAEFDQIFGRIRARGLAYWADPGRRSPSEINTNDGGRGVYWEDPSGHFLEIITRPYGGGS</sequence>
<comment type="caution">
    <text evidence="2">The sequence shown here is derived from an EMBL/GenBank/DDBJ whole genome shotgun (WGS) entry which is preliminary data.</text>
</comment>
<dbReference type="GO" id="GO:0051213">
    <property type="term" value="F:dioxygenase activity"/>
    <property type="evidence" value="ECO:0007669"/>
    <property type="project" value="UniProtKB-KW"/>
</dbReference>
<dbReference type="EMBL" id="QUMQ01000001">
    <property type="protein sequence ID" value="REG00884.1"/>
    <property type="molecule type" value="Genomic_DNA"/>
</dbReference>
<organism evidence="2 3">
    <name type="scientific">Asanoa ferruginea</name>
    <dbReference type="NCBI Taxonomy" id="53367"/>
    <lineage>
        <taxon>Bacteria</taxon>
        <taxon>Bacillati</taxon>
        <taxon>Actinomycetota</taxon>
        <taxon>Actinomycetes</taxon>
        <taxon>Micromonosporales</taxon>
        <taxon>Micromonosporaceae</taxon>
        <taxon>Asanoa</taxon>
    </lineage>
</organism>
<dbReference type="Pfam" id="PF00903">
    <property type="entry name" value="Glyoxalase"/>
    <property type="match status" value="1"/>
</dbReference>
<evidence type="ECO:0000259" key="1">
    <source>
        <dbReference type="PROSITE" id="PS51819"/>
    </source>
</evidence>
<gene>
    <name evidence="2" type="ORF">DFJ67_6941</name>
</gene>
<dbReference type="SUPFAM" id="SSF54593">
    <property type="entry name" value="Glyoxalase/Bleomycin resistance protein/Dihydroxybiphenyl dioxygenase"/>
    <property type="match status" value="1"/>
</dbReference>
<protein>
    <submittedName>
        <fullName evidence="2">Catechol 2,3-dioxygenase-like lactoylglutathione lyase family enzyme</fullName>
    </submittedName>
</protein>
<dbReference type="PROSITE" id="PS51819">
    <property type="entry name" value="VOC"/>
    <property type="match status" value="1"/>
</dbReference>
<dbReference type="InterPro" id="IPR037523">
    <property type="entry name" value="VOC_core"/>
</dbReference>
<proteinExistence type="predicted"/>
<name>A0A3D9ZXJ1_9ACTN</name>
<dbReference type="InterPro" id="IPR004360">
    <property type="entry name" value="Glyas_Fos-R_dOase_dom"/>
</dbReference>
<keyword evidence="2" id="KW-0560">Oxidoreductase</keyword>
<evidence type="ECO:0000313" key="3">
    <source>
        <dbReference type="Proteomes" id="UP000256913"/>
    </source>
</evidence>
<accession>A0A3D9ZXJ1</accession>
<keyword evidence="3" id="KW-1185">Reference proteome</keyword>
<evidence type="ECO:0000313" key="2">
    <source>
        <dbReference type="EMBL" id="REG00884.1"/>
    </source>
</evidence>
<dbReference type="InterPro" id="IPR029068">
    <property type="entry name" value="Glyas_Bleomycin-R_OHBP_Dase"/>
</dbReference>
<dbReference type="AlphaFoldDB" id="A0A3D9ZXJ1"/>
<keyword evidence="2" id="KW-0456">Lyase</keyword>
<reference evidence="2 3" key="1">
    <citation type="submission" date="2018-08" db="EMBL/GenBank/DDBJ databases">
        <title>Sequencing the genomes of 1000 actinobacteria strains.</title>
        <authorList>
            <person name="Klenk H.-P."/>
        </authorList>
    </citation>
    <scope>NUCLEOTIDE SEQUENCE [LARGE SCALE GENOMIC DNA]</scope>
    <source>
        <strain evidence="2 3">DSM 44099</strain>
    </source>
</reference>
<dbReference type="Gene3D" id="3.10.180.10">
    <property type="entry name" value="2,3-Dihydroxybiphenyl 1,2-Dioxygenase, domain 1"/>
    <property type="match status" value="1"/>
</dbReference>
<dbReference type="GO" id="GO:0016829">
    <property type="term" value="F:lyase activity"/>
    <property type="evidence" value="ECO:0007669"/>
    <property type="project" value="UniProtKB-KW"/>
</dbReference>
<dbReference type="Proteomes" id="UP000256913">
    <property type="component" value="Unassembled WGS sequence"/>
</dbReference>
<dbReference type="CDD" id="cd08351">
    <property type="entry name" value="ChaP_like"/>
    <property type="match status" value="1"/>
</dbReference>